<dbReference type="Gene3D" id="2.120.10.30">
    <property type="entry name" value="TolB, C-terminal domain"/>
    <property type="match status" value="1"/>
</dbReference>
<feature type="chain" id="PRO_5041142041" evidence="3">
    <location>
        <begin position="32"/>
        <end position="383"/>
    </location>
</feature>
<feature type="signal peptide" evidence="3">
    <location>
        <begin position="1"/>
        <end position="31"/>
    </location>
</feature>
<reference evidence="4 5" key="1">
    <citation type="submission" date="2020-04" db="EMBL/GenBank/DDBJ databases">
        <title>Description of novel Gluconacetobacter.</title>
        <authorList>
            <person name="Sombolestani A."/>
        </authorList>
    </citation>
    <scope>NUCLEOTIDE SEQUENCE [LARGE SCALE GENOMIC DNA]</scope>
    <source>
        <strain evidence="4 5">LMG 7603</strain>
    </source>
</reference>
<dbReference type="EMBL" id="JABEQG010000054">
    <property type="protein sequence ID" value="MBB2158047.1"/>
    <property type="molecule type" value="Genomic_DNA"/>
</dbReference>
<dbReference type="InterPro" id="IPR011042">
    <property type="entry name" value="6-blade_b-propeller_TolB-like"/>
</dbReference>
<evidence type="ECO:0000256" key="1">
    <source>
        <dbReference type="ARBA" id="ARBA00004613"/>
    </source>
</evidence>
<dbReference type="GO" id="GO:0005576">
    <property type="term" value="C:extracellular region"/>
    <property type="evidence" value="ECO:0007669"/>
    <property type="project" value="UniProtKB-SubCell"/>
</dbReference>
<protein>
    <submittedName>
        <fullName evidence="4">Gluconolactonase</fullName>
    </submittedName>
</protein>
<evidence type="ECO:0000256" key="3">
    <source>
        <dbReference type="SAM" id="SignalP"/>
    </source>
</evidence>
<dbReference type="PANTHER" id="PTHR10009">
    <property type="entry name" value="PROTEIN YELLOW-RELATED"/>
    <property type="match status" value="1"/>
</dbReference>
<comment type="subcellular location">
    <subcellularLocation>
        <location evidence="1">Secreted</location>
    </subcellularLocation>
</comment>
<evidence type="ECO:0000256" key="2">
    <source>
        <dbReference type="ARBA" id="ARBA00022525"/>
    </source>
</evidence>
<sequence length="383" mass="40341">MGAEGRTEQIGKRIIAAFLFCALAAPWGARAADSVDHGAPPSGNVTVAARFADMQPSGIVVLPDGSVILGFPRSAQDHAGPRLARLTVTRDGPPGLAPYPDAATQARLISPLGMTLDARGRIWIVDEGTVAGTPGPATPALVMIDPAPGGAGVRTLKLHAPAIRPDSHVNDLRIDLTHGRAGLAFVTDTSLADHPAIIVVDLASEKAWRVLDDDASTRATPGFAMEVDGQMHRFDLTHPAMGQGGADGIAISPDSATLYWQPLSGRRLYSAPTAVLGNPLASRAALAQTVRDEGETGVVDGMATAPDGSLYLTDLERHAILHRATDGTLSMVTHDPRLISPDGLALQGDTLWLTVGQWSRLPVFHGGHDRQERPWIVARIRVP</sequence>
<proteinExistence type="predicted"/>
<keyword evidence="3" id="KW-0732">Signal</keyword>
<dbReference type="Proteomes" id="UP000550787">
    <property type="component" value="Unassembled WGS sequence"/>
</dbReference>
<accession>A0A7W4I8C2</accession>
<dbReference type="Pfam" id="PF03022">
    <property type="entry name" value="MRJP"/>
    <property type="match status" value="1"/>
</dbReference>
<gene>
    <name evidence="4" type="ORF">HLH33_17390</name>
</gene>
<dbReference type="PANTHER" id="PTHR10009:SF18">
    <property type="entry name" value="PROTEIN YELLOW-LIKE PROTEIN"/>
    <property type="match status" value="1"/>
</dbReference>
<dbReference type="AlphaFoldDB" id="A0A7W4I8C2"/>
<name>A0A7W4I8C2_GLUDI</name>
<evidence type="ECO:0000313" key="5">
    <source>
        <dbReference type="Proteomes" id="UP000550787"/>
    </source>
</evidence>
<keyword evidence="2" id="KW-0964">Secreted</keyword>
<organism evidence="4 5">
    <name type="scientific">Gluconacetobacter diazotrophicus</name>
    <name type="common">Acetobacter diazotrophicus</name>
    <dbReference type="NCBI Taxonomy" id="33996"/>
    <lineage>
        <taxon>Bacteria</taxon>
        <taxon>Pseudomonadati</taxon>
        <taxon>Pseudomonadota</taxon>
        <taxon>Alphaproteobacteria</taxon>
        <taxon>Acetobacterales</taxon>
        <taxon>Acetobacteraceae</taxon>
        <taxon>Gluconacetobacter</taxon>
    </lineage>
</organism>
<comment type="caution">
    <text evidence="4">The sequence shown here is derived from an EMBL/GenBank/DDBJ whole genome shotgun (WGS) entry which is preliminary data.</text>
</comment>
<dbReference type="InterPro" id="IPR017996">
    <property type="entry name" value="MRJP/yellow-related"/>
</dbReference>
<dbReference type="SUPFAM" id="SSF63829">
    <property type="entry name" value="Calcium-dependent phosphotriesterase"/>
    <property type="match status" value="1"/>
</dbReference>
<dbReference type="RefSeq" id="WP_012553967.1">
    <property type="nucleotide sequence ID" value="NZ_JABEQG010000054.1"/>
</dbReference>
<evidence type="ECO:0000313" key="4">
    <source>
        <dbReference type="EMBL" id="MBB2158047.1"/>
    </source>
</evidence>